<dbReference type="RefSeq" id="WP_185541780.1">
    <property type="nucleotide sequence ID" value="NZ_JAARZA010000011.1"/>
</dbReference>
<feature type="coiled-coil region" evidence="1">
    <location>
        <begin position="719"/>
        <end position="746"/>
    </location>
</feature>
<protein>
    <submittedName>
        <fullName evidence="2">Uncharacterized protein</fullName>
    </submittedName>
</protein>
<proteinExistence type="predicted"/>
<name>A0A842FEJ4_9LIST</name>
<evidence type="ECO:0000313" key="3">
    <source>
        <dbReference type="Proteomes" id="UP000553016"/>
    </source>
</evidence>
<reference evidence="2 3" key="1">
    <citation type="submission" date="2020-03" db="EMBL/GenBank/DDBJ databases">
        <title>Soil Listeria distribution.</title>
        <authorList>
            <person name="Liao J."/>
            <person name="Wiedmann M."/>
        </authorList>
    </citation>
    <scope>NUCLEOTIDE SEQUENCE [LARGE SCALE GENOMIC DNA]</scope>
    <source>
        <strain evidence="2 3">FSL L7-0149</strain>
    </source>
</reference>
<evidence type="ECO:0000313" key="2">
    <source>
        <dbReference type="EMBL" id="MBC2242231.1"/>
    </source>
</evidence>
<comment type="caution">
    <text evidence="2">The sequence shown here is derived from an EMBL/GenBank/DDBJ whole genome shotgun (WGS) entry which is preliminary data.</text>
</comment>
<evidence type="ECO:0000256" key="1">
    <source>
        <dbReference type="SAM" id="Coils"/>
    </source>
</evidence>
<gene>
    <name evidence="2" type="ORF">HCB35_17290</name>
</gene>
<sequence length="802" mass="90894">MTEIIKTFEIIDADQDAFLDFEKAVKRQDIPVYQIKNRVLIAITDQASKNKKIIEELERYAFDLDLDFAKVKLVYLNAEAGVLDDSQSAIANFAKEHHVEAITEGMPLSLLPELIEFVEKKKGGMEEEEKQLFSDKEVQIKAVEEVTDEFIDDMAVNKKSVPVAPEAEKENPLENAEVAEAPVIVTLEQEETGVNTDDSGDYLIEKAKALFETSGYIRLPRFDELTHKKLHEQVLQAQFAIARAKGDSIQAIYERIKSESEYSIEQVETAMMKNARNAHEDALNRIDKNLKIEINQLLTERDVEYEQNRERYIQSQIPVLKKQYDAEHFRQHQSVLDTEIDMLKKRSFEEMAEEKARFAHYVDQVFTDSKENVMNTIRVDDIIEKYNAIAEEQREVLIVQAKSVQTEIGTTVSKIVKERDELKEELERRALQVDKQVAREKERVQQEVGQSFAEKEQQLVQQNKAELDQAYSKEQALLRQIEVLEKSLASEQEDKKLIERRLIEPAQEQTAAQSKKKGALAGGGTSGFSKIGIIISSAALVILLAATTIGIISIDGVKQEVSANSDLQESIYLEQLQANKKYEKAASTMKERGYSNASIARMYFENDQYIAALKTDPALASDFYANVAKRPVEEQKNMLGTIKEAKVLGGKQENALNVRLAILNKDEAALTTLLQETTDETAKVAVHYYMDQKKYAEADQLLKKHHDAKLSKELEKARQENVKIQLANTQKDIEVINQKIAEAAKKDVIFKKELAAIQKAKGDAAKVKAKQKQITDNAKQKAALSANLQAKQVQKKELEKDL</sequence>
<dbReference type="Proteomes" id="UP000553016">
    <property type="component" value="Unassembled WGS sequence"/>
</dbReference>
<accession>A0A842FEJ4</accession>
<dbReference type="EMBL" id="JAARZA010000011">
    <property type="protein sequence ID" value="MBC2242231.1"/>
    <property type="molecule type" value="Genomic_DNA"/>
</dbReference>
<organism evidence="2 3">
    <name type="scientific">Listeria booriae</name>
    <dbReference type="NCBI Taxonomy" id="1552123"/>
    <lineage>
        <taxon>Bacteria</taxon>
        <taxon>Bacillati</taxon>
        <taxon>Bacillota</taxon>
        <taxon>Bacilli</taxon>
        <taxon>Bacillales</taxon>
        <taxon>Listeriaceae</taxon>
        <taxon>Listeria</taxon>
    </lineage>
</organism>
<feature type="coiled-coil region" evidence="1">
    <location>
        <begin position="423"/>
        <end position="501"/>
    </location>
</feature>
<dbReference type="AlphaFoldDB" id="A0A842FEJ4"/>
<keyword evidence="1" id="KW-0175">Coiled coil</keyword>